<proteinExistence type="predicted"/>
<name>A0A7W6ZT13_9HYPH</name>
<organism evidence="2 3">
    <name type="scientific">Rhizobium leucaenae</name>
    <dbReference type="NCBI Taxonomy" id="29450"/>
    <lineage>
        <taxon>Bacteria</taxon>
        <taxon>Pseudomonadati</taxon>
        <taxon>Pseudomonadota</taxon>
        <taxon>Alphaproteobacteria</taxon>
        <taxon>Hyphomicrobiales</taxon>
        <taxon>Rhizobiaceae</taxon>
        <taxon>Rhizobium/Agrobacterium group</taxon>
        <taxon>Rhizobium</taxon>
    </lineage>
</organism>
<accession>A0A7W6ZT13</accession>
<evidence type="ECO:0008006" key="4">
    <source>
        <dbReference type="Google" id="ProtNLM"/>
    </source>
</evidence>
<evidence type="ECO:0000256" key="1">
    <source>
        <dbReference type="SAM" id="SignalP"/>
    </source>
</evidence>
<dbReference type="GeneID" id="32529637"/>
<keyword evidence="3" id="KW-1185">Reference proteome</keyword>
<feature type="signal peptide" evidence="1">
    <location>
        <begin position="1"/>
        <end position="19"/>
    </location>
</feature>
<feature type="chain" id="PRO_5030881094" description="Periplasmic protein" evidence="1">
    <location>
        <begin position="20"/>
        <end position="103"/>
    </location>
</feature>
<keyword evidence="1" id="KW-0732">Signal</keyword>
<dbReference type="OrthoDB" id="7870801at2"/>
<dbReference type="Proteomes" id="UP000543836">
    <property type="component" value="Unassembled WGS sequence"/>
</dbReference>
<evidence type="ECO:0000313" key="2">
    <source>
        <dbReference type="EMBL" id="MBB4567688.1"/>
    </source>
</evidence>
<gene>
    <name evidence="2" type="ORF">GGE60_001791</name>
</gene>
<reference evidence="2 3" key="1">
    <citation type="submission" date="2020-08" db="EMBL/GenBank/DDBJ databases">
        <title>Genomic Encyclopedia of Type Strains, Phase IV (KMG-V): Genome sequencing to study the core and pangenomes of soil and plant-associated prokaryotes.</title>
        <authorList>
            <person name="Whitman W."/>
        </authorList>
    </citation>
    <scope>NUCLEOTIDE SEQUENCE [LARGE SCALE GENOMIC DNA]</scope>
    <source>
        <strain evidence="2 3">SEMIA 492</strain>
    </source>
</reference>
<dbReference type="RefSeq" id="WP_028750860.1">
    <property type="nucleotide sequence ID" value="NZ_JACIIG010000003.1"/>
</dbReference>
<evidence type="ECO:0000313" key="3">
    <source>
        <dbReference type="Proteomes" id="UP000543836"/>
    </source>
</evidence>
<dbReference type="AlphaFoldDB" id="A0A7W6ZT13"/>
<comment type="caution">
    <text evidence="2">The sequence shown here is derived from an EMBL/GenBank/DDBJ whole genome shotgun (WGS) entry which is preliminary data.</text>
</comment>
<dbReference type="EMBL" id="JACIIG010000003">
    <property type="protein sequence ID" value="MBB4567688.1"/>
    <property type="molecule type" value="Genomic_DNA"/>
</dbReference>
<protein>
    <recommendedName>
        <fullName evidence="4">Periplasmic protein</fullName>
    </recommendedName>
</protein>
<sequence>MKKIILLVALTLSASSAMAMSRYDTHNMTCSALHNKIVEEGEIVLRYPSHSVNQLMMYDRYVSSSAACINRGTMSSASVPTSDEPSCKVQRCVSTTGKGHNRK</sequence>